<dbReference type="Proteomes" id="UP000649617">
    <property type="component" value="Unassembled WGS sequence"/>
</dbReference>
<evidence type="ECO:0000313" key="1">
    <source>
        <dbReference type="EMBL" id="CAE7185109.1"/>
    </source>
</evidence>
<dbReference type="EMBL" id="CAJNIZ010001201">
    <property type="protein sequence ID" value="CAE7185109.1"/>
    <property type="molecule type" value="Genomic_DNA"/>
</dbReference>
<accession>A0A812ITB1</accession>
<gene>
    <name evidence="1" type="ORF">SPIL2461_LOCUS1237</name>
</gene>
<proteinExistence type="predicted"/>
<comment type="caution">
    <text evidence="1">The sequence shown here is derived from an EMBL/GenBank/DDBJ whole genome shotgun (WGS) entry which is preliminary data.</text>
</comment>
<name>A0A812ITB1_SYMPI</name>
<protein>
    <submittedName>
        <fullName evidence="1">Uncharacterized protein</fullName>
    </submittedName>
</protein>
<reference evidence="1" key="1">
    <citation type="submission" date="2021-02" db="EMBL/GenBank/DDBJ databases">
        <authorList>
            <person name="Dougan E. K."/>
            <person name="Rhodes N."/>
            <person name="Thang M."/>
            <person name="Chan C."/>
        </authorList>
    </citation>
    <scope>NUCLEOTIDE SEQUENCE</scope>
</reference>
<evidence type="ECO:0000313" key="2">
    <source>
        <dbReference type="Proteomes" id="UP000649617"/>
    </source>
</evidence>
<keyword evidence="2" id="KW-1185">Reference proteome</keyword>
<organism evidence="1 2">
    <name type="scientific">Symbiodinium pilosum</name>
    <name type="common">Dinoflagellate</name>
    <dbReference type="NCBI Taxonomy" id="2952"/>
    <lineage>
        <taxon>Eukaryota</taxon>
        <taxon>Sar</taxon>
        <taxon>Alveolata</taxon>
        <taxon>Dinophyceae</taxon>
        <taxon>Suessiales</taxon>
        <taxon>Symbiodiniaceae</taxon>
        <taxon>Symbiodinium</taxon>
    </lineage>
</organism>
<sequence length="124" mass="13575">VALTVSDFEQKPRAASGEIANRAALAPQNSNAQCTTIVVYFVPKDDRAVMEPAAKRAKKEAESVRLRHIVVRHQDCSSPFDPVRNVQVQRTAQEAEGILRQALQELITEAKTIKLPAGKKAAKS</sequence>
<feature type="non-terminal residue" evidence="1">
    <location>
        <position position="124"/>
    </location>
</feature>
<dbReference type="OrthoDB" id="424127at2759"/>
<dbReference type="AlphaFoldDB" id="A0A812ITB1"/>
<feature type="non-terminal residue" evidence="1">
    <location>
        <position position="1"/>
    </location>
</feature>